<dbReference type="InterPro" id="IPR004509">
    <property type="entry name" value="Competence_ComEA_HhH"/>
</dbReference>
<dbReference type="RefSeq" id="WP_244746388.1">
    <property type="nucleotide sequence ID" value="NZ_CP095071.1"/>
</dbReference>
<feature type="domain" description="Helix-hairpin-helix DNA-binding motif class 1" evidence="2">
    <location>
        <begin position="144"/>
        <end position="163"/>
    </location>
</feature>
<dbReference type="Pfam" id="PF10531">
    <property type="entry name" value="SLBB"/>
    <property type="match status" value="1"/>
</dbReference>
<dbReference type="SUPFAM" id="SSF47781">
    <property type="entry name" value="RuvA domain 2-like"/>
    <property type="match status" value="1"/>
</dbReference>
<dbReference type="Gene3D" id="1.10.150.280">
    <property type="entry name" value="AF1531-like domain"/>
    <property type="match status" value="1"/>
</dbReference>
<dbReference type="InterPro" id="IPR003583">
    <property type="entry name" value="Hlx-hairpin-Hlx_DNA-bd_motif"/>
</dbReference>
<dbReference type="Pfam" id="PF12836">
    <property type="entry name" value="HHH_3"/>
    <property type="match status" value="1"/>
</dbReference>
<dbReference type="InterPro" id="IPR051675">
    <property type="entry name" value="Endo/Exo/Phosphatase_dom_1"/>
</dbReference>
<dbReference type="SMART" id="SM00278">
    <property type="entry name" value="HhH1"/>
    <property type="match status" value="2"/>
</dbReference>
<keyword evidence="4" id="KW-1185">Reference proteome</keyword>
<name>A0ABY4GNW7_9BACI</name>
<sequence length="197" mass="21955">MSWILKNWYVIVVVAAIVIWLIVDPSVDKSDRNGEGIVIDEMTASNNTLENQPETSQEVMVDIKGEVQQPGVYVMDVDDRVQDVVQKAEGFTEKANQELINLAERVYDEMIVQVPDKNSTDAVSLTGSIEKKENKIRINVADASEIQTIPGIGEVKAQAIIEYRETNGNFKTVEELTKVSGIGDKTVEKMKEFILVP</sequence>
<dbReference type="Proteomes" id="UP000831537">
    <property type="component" value="Chromosome"/>
</dbReference>
<proteinExistence type="predicted"/>
<reference evidence="3 4" key="1">
    <citation type="submission" date="2022-04" db="EMBL/GenBank/DDBJ databases">
        <title>Gracilibacillus sp. isolated from saltern.</title>
        <authorList>
            <person name="Won M."/>
            <person name="Lee C.-M."/>
            <person name="Woen H.-Y."/>
            <person name="Kwon S.-W."/>
        </authorList>
    </citation>
    <scope>NUCLEOTIDE SEQUENCE [LARGE SCALE GENOMIC DNA]</scope>
    <source>
        <strain evidence="3 4">SSPM10-3</strain>
    </source>
</reference>
<evidence type="ECO:0000256" key="1">
    <source>
        <dbReference type="SAM" id="Phobius"/>
    </source>
</evidence>
<dbReference type="InterPro" id="IPR019554">
    <property type="entry name" value="Soluble_ligand-bd"/>
</dbReference>
<dbReference type="InterPro" id="IPR010994">
    <property type="entry name" value="RuvA_2-like"/>
</dbReference>
<dbReference type="NCBIfam" id="TIGR00426">
    <property type="entry name" value="competence protein ComEA helix-hairpin-helix repeat region"/>
    <property type="match status" value="1"/>
</dbReference>
<evidence type="ECO:0000259" key="2">
    <source>
        <dbReference type="SMART" id="SM00278"/>
    </source>
</evidence>
<gene>
    <name evidence="3" type="ORF">MUN87_03975</name>
</gene>
<accession>A0ABY4GNW7</accession>
<dbReference type="PANTHER" id="PTHR21180">
    <property type="entry name" value="ENDONUCLEASE/EXONUCLEASE/PHOSPHATASE FAMILY DOMAIN-CONTAINING PROTEIN 1"/>
    <property type="match status" value="1"/>
</dbReference>
<protein>
    <submittedName>
        <fullName evidence="3">Helix-hairpin-helix domain-containing protein</fullName>
    </submittedName>
</protein>
<feature type="transmembrane region" description="Helical" evidence="1">
    <location>
        <begin position="6"/>
        <end position="23"/>
    </location>
</feature>
<keyword evidence="1" id="KW-0812">Transmembrane</keyword>
<keyword evidence="1" id="KW-0472">Membrane</keyword>
<keyword evidence="1" id="KW-1133">Transmembrane helix</keyword>
<evidence type="ECO:0000313" key="3">
    <source>
        <dbReference type="EMBL" id="UOQ86066.1"/>
    </source>
</evidence>
<feature type="domain" description="Helix-hairpin-helix DNA-binding motif class 1" evidence="2">
    <location>
        <begin position="174"/>
        <end position="193"/>
    </location>
</feature>
<evidence type="ECO:0000313" key="4">
    <source>
        <dbReference type="Proteomes" id="UP000831537"/>
    </source>
</evidence>
<dbReference type="PANTHER" id="PTHR21180:SF32">
    <property type="entry name" value="ENDONUCLEASE_EXONUCLEASE_PHOSPHATASE FAMILY DOMAIN-CONTAINING PROTEIN 1"/>
    <property type="match status" value="1"/>
</dbReference>
<dbReference type="EMBL" id="CP095071">
    <property type="protein sequence ID" value="UOQ86066.1"/>
    <property type="molecule type" value="Genomic_DNA"/>
</dbReference>
<organism evidence="3 4">
    <name type="scientific">Gracilibacillus salinarum</name>
    <dbReference type="NCBI Taxonomy" id="2932255"/>
    <lineage>
        <taxon>Bacteria</taxon>
        <taxon>Bacillati</taxon>
        <taxon>Bacillota</taxon>
        <taxon>Bacilli</taxon>
        <taxon>Bacillales</taxon>
        <taxon>Bacillaceae</taxon>
        <taxon>Gracilibacillus</taxon>
    </lineage>
</organism>